<dbReference type="AlphaFoldDB" id="A0A0C2VNM0"/>
<feature type="region of interest" description="Disordered" evidence="1">
    <location>
        <begin position="1"/>
        <end position="23"/>
    </location>
</feature>
<feature type="transmembrane region" description="Helical" evidence="2">
    <location>
        <begin position="40"/>
        <end position="58"/>
    </location>
</feature>
<reference evidence="3 4" key="1">
    <citation type="journal article" date="2017" name="Poromechanics V (2013)">
        <title>Genomic Characterization of the Arsenic-Tolerant Actinobacterium, &lt;i&gt;Rhodococcus erythropolis&lt;/i&gt; S43.</title>
        <authorList>
            <person name="Retamal-Morales G."/>
            <person name="Mehnert M."/>
            <person name="Schwabe R."/>
            <person name="Tischler D."/>
            <person name="Schloemann M."/>
            <person name="Levican G.J."/>
        </authorList>
    </citation>
    <scope>NUCLEOTIDE SEQUENCE [LARGE SCALE GENOMIC DNA]</scope>
    <source>
        <strain evidence="3 4">S43</strain>
    </source>
</reference>
<organism evidence="3 4">
    <name type="scientific">Rhodococcus erythropolis</name>
    <name type="common">Arthrobacter picolinophilus</name>
    <dbReference type="NCBI Taxonomy" id="1833"/>
    <lineage>
        <taxon>Bacteria</taxon>
        <taxon>Bacillati</taxon>
        <taxon>Actinomycetota</taxon>
        <taxon>Actinomycetes</taxon>
        <taxon>Mycobacteriales</taxon>
        <taxon>Nocardiaceae</taxon>
        <taxon>Rhodococcus</taxon>
        <taxon>Rhodococcus erythropolis group</taxon>
    </lineage>
</organism>
<feature type="transmembrane region" description="Helical" evidence="2">
    <location>
        <begin position="141"/>
        <end position="164"/>
    </location>
</feature>
<proteinExistence type="predicted"/>
<comment type="caution">
    <text evidence="3">The sequence shown here is derived from an EMBL/GenBank/DDBJ whole genome shotgun (WGS) entry which is preliminary data.</text>
</comment>
<evidence type="ECO:0008006" key="5">
    <source>
        <dbReference type="Google" id="ProtNLM"/>
    </source>
</evidence>
<feature type="transmembrane region" description="Helical" evidence="2">
    <location>
        <begin position="104"/>
        <end position="121"/>
    </location>
</feature>
<protein>
    <recommendedName>
        <fullName evidence="5">DUF2231 domain-containing protein</fullName>
    </recommendedName>
</protein>
<dbReference type="EMBL" id="MRBO01000663">
    <property type="protein sequence ID" value="KAB2582600.1"/>
    <property type="molecule type" value="Genomic_DNA"/>
</dbReference>
<dbReference type="Proteomes" id="UP000325576">
    <property type="component" value="Unassembled WGS sequence"/>
</dbReference>
<sequence length="174" mass="18154">MVRRVTFTPNQPDHQRAFGFQPPSTPTIPSLMPDRFGPSLIGSLWACAGIVAGSLGPWTSSSALDHSGIDECGVITLVLTLGAVTALITLVVRDVTPEMKNHCTGPLVGIAVLIVAVGNAASIVRRSTEVAGHTAGPSIGWGLWVVIASAVILCIMSSSVAHMIRFQAAMITRS</sequence>
<evidence type="ECO:0000256" key="2">
    <source>
        <dbReference type="SAM" id="Phobius"/>
    </source>
</evidence>
<keyword evidence="2" id="KW-0472">Membrane</keyword>
<name>A0A0C2VNM0_RHOER</name>
<accession>A0A0C2VNM0</accession>
<feature type="transmembrane region" description="Helical" evidence="2">
    <location>
        <begin position="73"/>
        <end position="92"/>
    </location>
</feature>
<evidence type="ECO:0000313" key="3">
    <source>
        <dbReference type="EMBL" id="KAB2582600.1"/>
    </source>
</evidence>
<evidence type="ECO:0000256" key="1">
    <source>
        <dbReference type="SAM" id="MobiDB-lite"/>
    </source>
</evidence>
<gene>
    <name evidence="3" type="ORF">BS297_24935</name>
</gene>
<evidence type="ECO:0000313" key="4">
    <source>
        <dbReference type="Proteomes" id="UP000325576"/>
    </source>
</evidence>
<keyword evidence="2" id="KW-1133">Transmembrane helix</keyword>
<keyword evidence="2" id="KW-0812">Transmembrane</keyword>